<name>A0A202E3V4_9EURY</name>
<dbReference type="InterPro" id="IPR052548">
    <property type="entry name" value="Type_VII_TA_antitoxin"/>
</dbReference>
<dbReference type="InterPro" id="IPR043519">
    <property type="entry name" value="NT_sf"/>
</dbReference>
<dbReference type="RefSeq" id="WP_087715599.1">
    <property type="nucleotide sequence ID" value="NZ_MWPH01000005.1"/>
</dbReference>
<protein>
    <submittedName>
        <fullName evidence="2">DNA polymerase subunit beta</fullName>
    </submittedName>
</protein>
<evidence type="ECO:0000313" key="2">
    <source>
        <dbReference type="EMBL" id="OVE82932.1"/>
    </source>
</evidence>
<dbReference type="CDD" id="cd05403">
    <property type="entry name" value="NT_KNTase_like"/>
    <property type="match status" value="1"/>
</dbReference>
<keyword evidence="3" id="KW-1185">Reference proteome</keyword>
<dbReference type="Proteomes" id="UP000196084">
    <property type="component" value="Unassembled WGS sequence"/>
</dbReference>
<evidence type="ECO:0000313" key="3">
    <source>
        <dbReference type="Proteomes" id="UP000196084"/>
    </source>
</evidence>
<dbReference type="EMBL" id="MWPH01000005">
    <property type="protein sequence ID" value="OVE82932.1"/>
    <property type="molecule type" value="Genomic_DNA"/>
</dbReference>
<comment type="caution">
    <text evidence="2">The sequence shown here is derived from an EMBL/GenBank/DDBJ whole genome shotgun (WGS) entry which is preliminary data.</text>
</comment>
<organism evidence="2 3">
    <name type="scientific">Natronolimnobius baerhuensis</name>
    <dbReference type="NCBI Taxonomy" id="253108"/>
    <lineage>
        <taxon>Archaea</taxon>
        <taxon>Methanobacteriati</taxon>
        <taxon>Methanobacteriota</taxon>
        <taxon>Stenosarchaea group</taxon>
        <taxon>Halobacteria</taxon>
        <taxon>Halobacteriales</taxon>
        <taxon>Natrialbaceae</taxon>
        <taxon>Natronolimnobius</taxon>
    </lineage>
</organism>
<proteinExistence type="predicted"/>
<feature type="domain" description="Polymerase nucleotidyl transferase" evidence="1">
    <location>
        <begin position="115"/>
        <end position="205"/>
    </location>
</feature>
<accession>A0A202E3V4</accession>
<dbReference type="InterPro" id="IPR002934">
    <property type="entry name" value="Polymerase_NTP_transf_dom"/>
</dbReference>
<dbReference type="GO" id="GO:0016779">
    <property type="term" value="F:nucleotidyltransferase activity"/>
    <property type="evidence" value="ECO:0007669"/>
    <property type="project" value="InterPro"/>
</dbReference>
<gene>
    <name evidence="2" type="ORF">B2G88_18245</name>
</gene>
<dbReference type="PANTHER" id="PTHR33933:SF1">
    <property type="entry name" value="PROTEIN ADENYLYLTRANSFERASE MNTA-RELATED"/>
    <property type="match status" value="1"/>
</dbReference>
<sequence>MNHDAVQKEGTKEGSYVRLPVPLGDPDAFRYGATADVLHLLVDNPDRAFTNRDLRRVTGRGLSGVNAAVNTLEALGVITVDRSGRANAVRIDPEMLVKSDDPVTTIPQSEYHAPIRTILTRLEEQIAEDVGIVLFGSVARGTADRTSDIDLFVVVEGDRMQAQREAHAIEQEIADEQFNGDRYEAHIVVEPRESAPNHDRINDILTEGLTLQDSPVLDAVKQEVFASGTK</sequence>
<dbReference type="SUPFAM" id="SSF81301">
    <property type="entry name" value="Nucleotidyltransferase"/>
    <property type="match status" value="1"/>
</dbReference>
<dbReference type="OrthoDB" id="9287at2157"/>
<dbReference type="Gene3D" id="3.30.460.10">
    <property type="entry name" value="Beta Polymerase, domain 2"/>
    <property type="match status" value="1"/>
</dbReference>
<dbReference type="PANTHER" id="PTHR33933">
    <property type="entry name" value="NUCLEOTIDYLTRANSFERASE"/>
    <property type="match status" value="1"/>
</dbReference>
<dbReference type="Pfam" id="PF01909">
    <property type="entry name" value="NTP_transf_2"/>
    <property type="match status" value="1"/>
</dbReference>
<dbReference type="AlphaFoldDB" id="A0A202E3V4"/>
<evidence type="ECO:0000259" key="1">
    <source>
        <dbReference type="Pfam" id="PF01909"/>
    </source>
</evidence>
<reference evidence="2 3" key="1">
    <citation type="submission" date="2017-02" db="EMBL/GenBank/DDBJ databases">
        <title>Natronthermophilus aegyptiacus gen. nov.,sp. nov., an aerobic, extremely halophilic alkalithermophilic archaeon isolated from the athalassohaline Wadi An Natrun, Egypt.</title>
        <authorList>
            <person name="Zhao B."/>
        </authorList>
    </citation>
    <scope>NUCLEOTIDE SEQUENCE [LARGE SCALE GENOMIC DNA]</scope>
    <source>
        <strain evidence="2 3">CGMCC 1.3597</strain>
    </source>
</reference>